<accession>A0A1X4XXZ1</accession>
<evidence type="ECO:0000313" key="3">
    <source>
        <dbReference type="Proteomes" id="UP000194141"/>
    </source>
</evidence>
<sequence>MKKINFDDFAENYDEILKGQTQFFSKDDKYFARYKIDIVSNYINFKPEKILEFGCGIGRNVPFLKEKFPDSKLFGIDISQKSIEIAKSQYPFCEFFTVDDQKTDESFDQFDLIFIAGVFHHMCPAERSINIEKIKNLLTNNDCLFIFEHNPYNPITRKLVKECPFDKDCLLLSKYEMIKLLEKSNFKVDAAGYFLFIPPKFSYLLKLEKIFTGLPLGGQWFVKARKY</sequence>
<evidence type="ECO:0000259" key="1">
    <source>
        <dbReference type="Pfam" id="PF08242"/>
    </source>
</evidence>
<dbReference type="Gene3D" id="3.40.50.150">
    <property type="entry name" value="Vaccinia Virus protein VP39"/>
    <property type="match status" value="1"/>
</dbReference>
<dbReference type="STRING" id="1562698.DESAMIL20_1959"/>
<proteinExistence type="predicted"/>
<comment type="caution">
    <text evidence="2">The sequence shown here is derived from an EMBL/GenBank/DDBJ whole genome shotgun (WGS) entry which is preliminary data.</text>
</comment>
<feature type="domain" description="Methyltransferase type 12" evidence="1">
    <location>
        <begin position="51"/>
        <end position="141"/>
    </location>
</feature>
<dbReference type="InterPro" id="IPR029063">
    <property type="entry name" value="SAM-dependent_MTases_sf"/>
</dbReference>
<dbReference type="OrthoDB" id="529208at2"/>
<gene>
    <name evidence="2" type="ORF">DESAMIL20_1959</name>
</gene>
<dbReference type="Pfam" id="PF08242">
    <property type="entry name" value="Methyltransf_12"/>
    <property type="match status" value="1"/>
</dbReference>
<dbReference type="SUPFAM" id="SSF53335">
    <property type="entry name" value="S-adenosyl-L-methionine-dependent methyltransferases"/>
    <property type="match status" value="1"/>
</dbReference>
<dbReference type="RefSeq" id="WP_086034658.1">
    <property type="nucleotide sequence ID" value="NZ_MDSU01000018.1"/>
</dbReference>
<dbReference type="CDD" id="cd02440">
    <property type="entry name" value="AdoMet_MTases"/>
    <property type="match status" value="1"/>
</dbReference>
<dbReference type="AlphaFoldDB" id="A0A1X4XXZ1"/>
<dbReference type="InterPro" id="IPR013217">
    <property type="entry name" value="Methyltransf_12"/>
</dbReference>
<protein>
    <recommendedName>
        <fullName evidence="1">Methyltransferase type 12 domain-containing protein</fullName>
    </recommendedName>
</protein>
<name>A0A1X4XXZ1_9BACT</name>
<keyword evidence="3" id="KW-1185">Reference proteome</keyword>
<dbReference type="PANTHER" id="PTHR43861">
    <property type="entry name" value="TRANS-ACONITATE 2-METHYLTRANSFERASE-RELATED"/>
    <property type="match status" value="1"/>
</dbReference>
<evidence type="ECO:0000313" key="2">
    <source>
        <dbReference type="EMBL" id="OSS42406.1"/>
    </source>
</evidence>
<organism evidence="2 3">
    <name type="scientific">Desulfurella amilsii</name>
    <dbReference type="NCBI Taxonomy" id="1562698"/>
    <lineage>
        <taxon>Bacteria</taxon>
        <taxon>Pseudomonadati</taxon>
        <taxon>Campylobacterota</taxon>
        <taxon>Desulfurellia</taxon>
        <taxon>Desulfurellales</taxon>
        <taxon>Desulfurellaceae</taxon>
        <taxon>Desulfurella</taxon>
    </lineage>
</organism>
<dbReference type="Proteomes" id="UP000194141">
    <property type="component" value="Unassembled WGS sequence"/>
</dbReference>
<reference evidence="2 3" key="1">
    <citation type="journal article" date="2017" name="Front. Microbiol.">
        <title>Genome Sequence of Desulfurella amilsii Strain TR1 and Comparative Genomics of Desulfurellaceae Family.</title>
        <authorList>
            <person name="Florentino A.P."/>
            <person name="Stams A.J."/>
            <person name="Sanchez-Andrea I."/>
        </authorList>
    </citation>
    <scope>NUCLEOTIDE SEQUENCE [LARGE SCALE GENOMIC DNA]</scope>
    <source>
        <strain evidence="2 3">TR1</strain>
    </source>
</reference>
<dbReference type="EMBL" id="MDSU01000018">
    <property type="protein sequence ID" value="OSS42406.1"/>
    <property type="molecule type" value="Genomic_DNA"/>
</dbReference>